<feature type="domain" description="DDE Tnp4" evidence="3">
    <location>
        <begin position="147"/>
        <end position="308"/>
    </location>
</feature>
<evidence type="ECO:0000259" key="3">
    <source>
        <dbReference type="Pfam" id="PF13359"/>
    </source>
</evidence>
<dbReference type="OrthoDB" id="74927at2759"/>
<dbReference type="EMBL" id="KI913957">
    <property type="protein sequence ID" value="ETW05261.1"/>
    <property type="molecule type" value="Genomic_DNA"/>
</dbReference>
<comment type="cofactor">
    <cofactor evidence="1">
        <name>a divalent metal cation</name>
        <dbReference type="ChEBI" id="CHEBI:60240"/>
    </cofactor>
</comment>
<dbReference type="PANTHER" id="PTHR34615">
    <property type="entry name" value="PX DOMAIN-CONTAINING PROTEIN"/>
    <property type="match status" value="1"/>
</dbReference>
<dbReference type="PANTHER" id="PTHR34615:SF1">
    <property type="entry name" value="PX DOMAIN-CONTAINING PROTEIN"/>
    <property type="match status" value="1"/>
</dbReference>
<accession>A0A024UFT0</accession>
<dbReference type="RefSeq" id="XP_008866699.1">
    <property type="nucleotide sequence ID" value="XM_008868477.1"/>
</dbReference>
<name>A0A024UFT0_9STRA</name>
<gene>
    <name evidence="4" type="ORF">H310_04225</name>
</gene>
<evidence type="ECO:0000313" key="4">
    <source>
        <dbReference type="EMBL" id="ETW05261.1"/>
    </source>
</evidence>
<dbReference type="STRING" id="157072.A0A024UFT0"/>
<reference evidence="4" key="1">
    <citation type="submission" date="2013-12" db="EMBL/GenBank/DDBJ databases">
        <title>The Genome Sequence of Aphanomyces invadans NJM9701.</title>
        <authorList>
            <consortium name="The Broad Institute Genomics Platform"/>
            <person name="Russ C."/>
            <person name="Tyler B."/>
            <person name="van West P."/>
            <person name="Dieguez-Uribeondo J."/>
            <person name="Young S.K."/>
            <person name="Zeng Q."/>
            <person name="Gargeya S."/>
            <person name="Fitzgerald M."/>
            <person name="Abouelleil A."/>
            <person name="Alvarado L."/>
            <person name="Chapman S.B."/>
            <person name="Gainer-Dewar J."/>
            <person name="Goldberg J."/>
            <person name="Griggs A."/>
            <person name="Gujja S."/>
            <person name="Hansen M."/>
            <person name="Howarth C."/>
            <person name="Imamovic A."/>
            <person name="Ireland A."/>
            <person name="Larimer J."/>
            <person name="McCowan C."/>
            <person name="Murphy C."/>
            <person name="Pearson M."/>
            <person name="Poon T.W."/>
            <person name="Priest M."/>
            <person name="Roberts A."/>
            <person name="Saif S."/>
            <person name="Shea T."/>
            <person name="Sykes S."/>
            <person name="Wortman J."/>
            <person name="Nusbaum C."/>
            <person name="Birren B."/>
        </authorList>
    </citation>
    <scope>NUCLEOTIDE SEQUENCE [LARGE SCALE GENOMIC DNA]</scope>
    <source>
        <strain evidence="4">NJM9701</strain>
    </source>
</reference>
<protein>
    <recommendedName>
        <fullName evidence="3">DDE Tnp4 domain-containing protein</fullName>
    </recommendedName>
</protein>
<dbReference type="Pfam" id="PF13359">
    <property type="entry name" value="DDE_Tnp_4"/>
    <property type="match status" value="1"/>
</dbReference>
<organism evidence="4">
    <name type="scientific">Aphanomyces invadans</name>
    <dbReference type="NCBI Taxonomy" id="157072"/>
    <lineage>
        <taxon>Eukaryota</taxon>
        <taxon>Sar</taxon>
        <taxon>Stramenopiles</taxon>
        <taxon>Oomycota</taxon>
        <taxon>Saprolegniomycetes</taxon>
        <taxon>Saprolegniales</taxon>
        <taxon>Verrucalvaceae</taxon>
        <taxon>Aphanomyces</taxon>
    </lineage>
</organism>
<evidence type="ECO:0000256" key="2">
    <source>
        <dbReference type="ARBA" id="ARBA00022723"/>
    </source>
</evidence>
<proteinExistence type="predicted"/>
<keyword evidence="2" id="KW-0479">Metal-binding</keyword>
<dbReference type="GO" id="GO:0046872">
    <property type="term" value="F:metal ion binding"/>
    <property type="evidence" value="ECO:0007669"/>
    <property type="project" value="UniProtKB-KW"/>
</dbReference>
<dbReference type="AlphaFoldDB" id="A0A024UFT0"/>
<sequence length="342" mass="39113">MLLQLYVYQYIEPPVIPKVCFSLDGYANANALLDFRLDVHGIKRLGYLLGLPAVIITANNTRICRDEAMCVLLSRLTFPRRYHDMSRMFGRSRARLCDIFSYLVHDIFGRWKQTLFLNKKLLRARINQYCHVVATKGSPLECVFGFIDGTKVQTNRISATGDASNLQKQIYSGHKRYHCLNFQAVSAPDGICVHFWGPVEGRRHDSAMLAMSGLLRSFSQNPDIFASKFIYGDPAYGVTKFVLSGYRGNNLSPEQQNFNKCMSSVRQAVEWNFKIMKTLWPHVSYKNMSKIMQSPVAKIVCVAMLLTNCHCCHFRGNQISMYFDLLPPTLEEYLDTVEIVDL</sequence>
<dbReference type="InterPro" id="IPR027806">
    <property type="entry name" value="HARBI1_dom"/>
</dbReference>
<evidence type="ECO:0000256" key="1">
    <source>
        <dbReference type="ARBA" id="ARBA00001968"/>
    </source>
</evidence>
<dbReference type="eggNOG" id="ENOG502SKXD">
    <property type="taxonomic scope" value="Eukaryota"/>
</dbReference>
<dbReference type="VEuPathDB" id="FungiDB:H310_04225"/>
<dbReference type="GeneID" id="20081275"/>